<dbReference type="EMBL" id="ML119173">
    <property type="protein sequence ID" value="RPB07884.1"/>
    <property type="molecule type" value="Genomic_DNA"/>
</dbReference>
<accession>A0A3N4KBI0</accession>
<dbReference type="OrthoDB" id="5365868at2759"/>
<sequence>MSSLPNSGTMLPPAVRYAKIIGTVGSGVLAGLYYTHSRHTIPSLLESSVPTEKMVKSFKKIKETTDRPMLYTLLASTSSFAYVSYYLYSNPPDVSVAKTTFSSSSFIPSTTTEYPLGYEWAMYGASTVLLAIVIPYSQIILKKAKSSLLAAAESVEQNEKRKMGVQVVDDRKVKRDLEEWSSRSTFRAGLAGAATVIAVFALAG</sequence>
<evidence type="ECO:0008006" key="4">
    <source>
        <dbReference type="Google" id="ProtNLM"/>
    </source>
</evidence>
<keyword evidence="1" id="KW-1133">Transmembrane helix</keyword>
<evidence type="ECO:0000313" key="3">
    <source>
        <dbReference type="Proteomes" id="UP000277580"/>
    </source>
</evidence>
<keyword evidence="1" id="KW-0472">Membrane</keyword>
<name>A0A3N4KBI0_9PEZI</name>
<organism evidence="2 3">
    <name type="scientific">Morchella conica CCBAS932</name>
    <dbReference type="NCBI Taxonomy" id="1392247"/>
    <lineage>
        <taxon>Eukaryota</taxon>
        <taxon>Fungi</taxon>
        <taxon>Dikarya</taxon>
        <taxon>Ascomycota</taxon>
        <taxon>Pezizomycotina</taxon>
        <taxon>Pezizomycetes</taxon>
        <taxon>Pezizales</taxon>
        <taxon>Morchellaceae</taxon>
        <taxon>Morchella</taxon>
    </lineage>
</organism>
<feature type="transmembrane region" description="Helical" evidence="1">
    <location>
        <begin position="184"/>
        <end position="203"/>
    </location>
</feature>
<keyword evidence="1" id="KW-0812">Transmembrane</keyword>
<proteinExistence type="predicted"/>
<gene>
    <name evidence="2" type="ORF">P167DRAFT_609149</name>
</gene>
<reference evidence="2 3" key="1">
    <citation type="journal article" date="2018" name="Nat. Ecol. Evol.">
        <title>Pezizomycetes genomes reveal the molecular basis of ectomycorrhizal truffle lifestyle.</title>
        <authorList>
            <person name="Murat C."/>
            <person name="Payen T."/>
            <person name="Noel B."/>
            <person name="Kuo A."/>
            <person name="Morin E."/>
            <person name="Chen J."/>
            <person name="Kohler A."/>
            <person name="Krizsan K."/>
            <person name="Balestrini R."/>
            <person name="Da Silva C."/>
            <person name="Montanini B."/>
            <person name="Hainaut M."/>
            <person name="Levati E."/>
            <person name="Barry K.W."/>
            <person name="Belfiori B."/>
            <person name="Cichocki N."/>
            <person name="Clum A."/>
            <person name="Dockter R.B."/>
            <person name="Fauchery L."/>
            <person name="Guy J."/>
            <person name="Iotti M."/>
            <person name="Le Tacon F."/>
            <person name="Lindquist E.A."/>
            <person name="Lipzen A."/>
            <person name="Malagnac F."/>
            <person name="Mello A."/>
            <person name="Molinier V."/>
            <person name="Miyauchi S."/>
            <person name="Poulain J."/>
            <person name="Riccioni C."/>
            <person name="Rubini A."/>
            <person name="Sitrit Y."/>
            <person name="Splivallo R."/>
            <person name="Traeger S."/>
            <person name="Wang M."/>
            <person name="Zifcakova L."/>
            <person name="Wipf D."/>
            <person name="Zambonelli A."/>
            <person name="Paolocci F."/>
            <person name="Nowrousian M."/>
            <person name="Ottonello S."/>
            <person name="Baldrian P."/>
            <person name="Spatafora J.W."/>
            <person name="Henrissat B."/>
            <person name="Nagy L.G."/>
            <person name="Aury J.M."/>
            <person name="Wincker P."/>
            <person name="Grigoriev I.V."/>
            <person name="Bonfante P."/>
            <person name="Martin F.M."/>
        </authorList>
    </citation>
    <scope>NUCLEOTIDE SEQUENCE [LARGE SCALE GENOMIC DNA]</scope>
    <source>
        <strain evidence="2 3">CCBAS932</strain>
    </source>
</reference>
<dbReference type="InParanoid" id="A0A3N4KBI0"/>
<feature type="transmembrane region" description="Helical" evidence="1">
    <location>
        <begin position="14"/>
        <end position="34"/>
    </location>
</feature>
<feature type="transmembrane region" description="Helical" evidence="1">
    <location>
        <begin position="69"/>
        <end position="88"/>
    </location>
</feature>
<keyword evidence="3" id="KW-1185">Reference proteome</keyword>
<dbReference type="Proteomes" id="UP000277580">
    <property type="component" value="Unassembled WGS sequence"/>
</dbReference>
<protein>
    <recommendedName>
        <fullName evidence="4">DUF1772-domain-containing protein</fullName>
    </recommendedName>
</protein>
<evidence type="ECO:0000256" key="1">
    <source>
        <dbReference type="SAM" id="Phobius"/>
    </source>
</evidence>
<feature type="transmembrane region" description="Helical" evidence="1">
    <location>
        <begin position="120"/>
        <end position="141"/>
    </location>
</feature>
<dbReference type="AlphaFoldDB" id="A0A3N4KBI0"/>
<evidence type="ECO:0000313" key="2">
    <source>
        <dbReference type="EMBL" id="RPB07884.1"/>
    </source>
</evidence>